<evidence type="ECO:0000313" key="2">
    <source>
        <dbReference type="EMBL" id="MFC5020964.1"/>
    </source>
</evidence>
<feature type="transmembrane region" description="Helical" evidence="1">
    <location>
        <begin position="355"/>
        <end position="378"/>
    </location>
</feature>
<feature type="transmembrane region" description="Helical" evidence="1">
    <location>
        <begin position="160"/>
        <end position="185"/>
    </location>
</feature>
<reference evidence="3" key="1">
    <citation type="journal article" date="2019" name="Int. J. Syst. Evol. Microbiol.">
        <title>The Global Catalogue of Microorganisms (GCM) 10K type strain sequencing project: providing services to taxonomists for standard genome sequencing and annotation.</title>
        <authorList>
            <consortium name="The Broad Institute Genomics Platform"/>
            <consortium name="The Broad Institute Genome Sequencing Center for Infectious Disease"/>
            <person name="Wu L."/>
            <person name="Ma J."/>
        </authorList>
    </citation>
    <scope>NUCLEOTIDE SEQUENCE [LARGE SCALE GENOMIC DNA]</scope>
    <source>
        <strain evidence="3">CGMCC 4.1648</strain>
    </source>
</reference>
<feature type="transmembrane region" description="Helical" evidence="1">
    <location>
        <begin position="385"/>
        <end position="402"/>
    </location>
</feature>
<feature type="transmembrane region" description="Helical" evidence="1">
    <location>
        <begin position="197"/>
        <end position="214"/>
    </location>
</feature>
<feature type="transmembrane region" description="Helical" evidence="1">
    <location>
        <begin position="88"/>
        <end position="106"/>
    </location>
</feature>
<feature type="transmembrane region" description="Helical" evidence="1">
    <location>
        <begin position="55"/>
        <end position="76"/>
    </location>
</feature>
<feature type="transmembrane region" description="Helical" evidence="1">
    <location>
        <begin position="126"/>
        <end position="148"/>
    </location>
</feature>
<dbReference type="EMBL" id="JBHSJD010000001">
    <property type="protein sequence ID" value="MFC5020964.1"/>
    <property type="molecule type" value="Genomic_DNA"/>
</dbReference>
<accession>A0ABV9X7C4</accession>
<feature type="transmembrane region" description="Helical" evidence="1">
    <location>
        <begin position="295"/>
        <end position="314"/>
    </location>
</feature>
<feature type="transmembrane region" description="Helical" evidence="1">
    <location>
        <begin position="255"/>
        <end position="275"/>
    </location>
</feature>
<keyword evidence="3" id="KW-1185">Reference proteome</keyword>
<evidence type="ECO:0000256" key="1">
    <source>
        <dbReference type="SAM" id="Phobius"/>
    </source>
</evidence>
<keyword evidence="1" id="KW-0472">Membrane</keyword>
<protein>
    <submittedName>
        <fullName evidence="2">Uncharacterized protein</fullName>
    </submittedName>
</protein>
<name>A0ABV9X7C4_9ACTN</name>
<evidence type="ECO:0000313" key="3">
    <source>
        <dbReference type="Proteomes" id="UP001595829"/>
    </source>
</evidence>
<gene>
    <name evidence="2" type="ORF">ACFPM3_02220</name>
</gene>
<dbReference type="Proteomes" id="UP001595829">
    <property type="component" value="Unassembled WGS sequence"/>
</dbReference>
<organism evidence="2 3">
    <name type="scientific">Streptomyces coeruleoprunus</name>
    <dbReference type="NCBI Taxonomy" id="285563"/>
    <lineage>
        <taxon>Bacteria</taxon>
        <taxon>Bacillati</taxon>
        <taxon>Actinomycetota</taxon>
        <taxon>Actinomycetes</taxon>
        <taxon>Kitasatosporales</taxon>
        <taxon>Streptomycetaceae</taxon>
        <taxon>Streptomyces</taxon>
    </lineage>
</organism>
<keyword evidence="1" id="KW-0812">Transmembrane</keyword>
<comment type="caution">
    <text evidence="2">The sequence shown here is derived from an EMBL/GenBank/DDBJ whole genome shotgun (WGS) entry which is preliminary data.</text>
</comment>
<proteinExistence type="predicted"/>
<sequence length="422" mass="45629">MQRAELVEVHPWGAFDGDDVVSRWLDDPVPVTQSFLDGWGVPVDLREWPHDETVAGLYLLAFLVACVVISTVPDMVRAVCRPRFWHEGRALPLIQFVLFLVAYAFYSGGQTRSAAEAAGELLTGRLAQVAPLAILTHWVLVCLLWLWFGRLMGLSRRRLFAPLVELWMLPLSLVFVLMFTVAWMQVAVRGSALGPEAGAVLLVAVAAVQAYLAYAMENAAAVRDGSRPATAMGRVLGFAPPRPYASRWRVPLKGLLAGTAGLLLVQGLLAALISLPFWAGAFPVPSLRSVLHVELVLYSILLLIWCFAFRELVFEQPGVPAALPRFIDFSLALGACAIAATGLKHSTVTLGTAPPWLVALGPPLLVALVVFCLCLVTAVRRTPRWGTCLGVAVLAGVLVLPARPLLEAALGPVVGFMPLPDW</sequence>
<feature type="transmembrane region" description="Helical" evidence="1">
    <location>
        <begin position="326"/>
        <end position="343"/>
    </location>
</feature>
<dbReference type="RefSeq" id="WP_345691984.1">
    <property type="nucleotide sequence ID" value="NZ_BAABIT010000001.1"/>
</dbReference>
<keyword evidence="1" id="KW-1133">Transmembrane helix</keyword>